<dbReference type="InterPro" id="IPR050814">
    <property type="entry name" value="Myo-inositol_Transporter"/>
</dbReference>
<feature type="transmembrane region" description="Helical" evidence="6">
    <location>
        <begin position="158"/>
        <end position="179"/>
    </location>
</feature>
<comment type="caution">
    <text evidence="7">The sequence shown here is derived from an EMBL/GenBank/DDBJ whole genome shotgun (WGS) entry which is preliminary data.</text>
</comment>
<dbReference type="EMBL" id="JAPMSZ010000001">
    <property type="protein sequence ID" value="KAJ5114814.1"/>
    <property type="molecule type" value="Genomic_DNA"/>
</dbReference>
<keyword evidence="3 6" id="KW-0812">Transmembrane</keyword>
<dbReference type="Gene3D" id="1.20.1250.20">
    <property type="entry name" value="MFS general substrate transporter like domains"/>
    <property type="match status" value="2"/>
</dbReference>
<dbReference type="GeneID" id="81390325"/>
<reference evidence="7" key="1">
    <citation type="submission" date="2022-11" db="EMBL/GenBank/DDBJ databases">
        <authorList>
            <person name="Petersen C."/>
        </authorList>
    </citation>
    <scope>NUCLEOTIDE SEQUENCE</scope>
    <source>
        <strain evidence="7">IBT 34128</strain>
    </source>
</reference>
<accession>A0A9W9GA92</accession>
<keyword evidence="7" id="KW-0762">Sugar transport</keyword>
<dbReference type="RefSeq" id="XP_056516007.1">
    <property type="nucleotide sequence ID" value="XM_056651157.1"/>
</dbReference>
<feature type="transmembrane region" description="Helical" evidence="6">
    <location>
        <begin position="185"/>
        <end position="203"/>
    </location>
</feature>
<dbReference type="InterPro" id="IPR005828">
    <property type="entry name" value="MFS_sugar_transport-like"/>
</dbReference>
<keyword evidence="5 6" id="KW-0472">Membrane</keyword>
<evidence type="ECO:0000256" key="2">
    <source>
        <dbReference type="ARBA" id="ARBA00022448"/>
    </source>
</evidence>
<dbReference type="OrthoDB" id="4505108at2759"/>
<gene>
    <name evidence="7" type="ORF">NUU61_000573</name>
</gene>
<feature type="transmembrane region" description="Helical" evidence="6">
    <location>
        <begin position="109"/>
        <end position="127"/>
    </location>
</feature>
<evidence type="ECO:0000313" key="7">
    <source>
        <dbReference type="EMBL" id="KAJ5114814.1"/>
    </source>
</evidence>
<evidence type="ECO:0000256" key="6">
    <source>
        <dbReference type="SAM" id="Phobius"/>
    </source>
</evidence>
<evidence type="ECO:0000256" key="1">
    <source>
        <dbReference type="ARBA" id="ARBA00004370"/>
    </source>
</evidence>
<evidence type="ECO:0000256" key="5">
    <source>
        <dbReference type="ARBA" id="ARBA00023136"/>
    </source>
</evidence>
<sequence>MTWQLYVTFGIFLGFSANLAVVNTGIIKILPFSSFLETSCSSPRWLIKKGRYEEAFRSLCKLRFTELQAARDLYATHVQFVQEKSIIAKGENPLSRFRQLFAVPRIRRANLAASTTLLAAGFCFWIPGDTGSSGRLAPLALFIFLFAAIYTPGEGPAVFVNALGSTILSLTFPWMRIAFTPTGAFGFYCGLNIVAFFMIFFWVPETKELTLEELDYVFAVPIAKFMKYQVKVAFPYFCERWILWRKDAKLSPLYDFSETRVVTYGHVSHSDADPHPGIKIDDV</sequence>
<dbReference type="AlphaFoldDB" id="A0A9W9GA92"/>
<feature type="transmembrane region" description="Helical" evidence="6">
    <location>
        <begin position="6"/>
        <end position="27"/>
    </location>
</feature>
<keyword evidence="4 6" id="KW-1133">Transmembrane helix</keyword>
<keyword evidence="2" id="KW-0813">Transport</keyword>
<proteinExistence type="predicted"/>
<organism evidence="7 8">
    <name type="scientific">Penicillium alfredii</name>
    <dbReference type="NCBI Taxonomy" id="1506179"/>
    <lineage>
        <taxon>Eukaryota</taxon>
        <taxon>Fungi</taxon>
        <taxon>Dikarya</taxon>
        <taxon>Ascomycota</taxon>
        <taxon>Pezizomycotina</taxon>
        <taxon>Eurotiomycetes</taxon>
        <taxon>Eurotiomycetidae</taxon>
        <taxon>Eurotiales</taxon>
        <taxon>Aspergillaceae</taxon>
        <taxon>Penicillium</taxon>
    </lineage>
</organism>
<dbReference type="Pfam" id="PF00083">
    <property type="entry name" value="Sugar_tr"/>
    <property type="match status" value="1"/>
</dbReference>
<dbReference type="PANTHER" id="PTHR48020:SF4">
    <property type="entry name" value="SYMPORT, PUTATIVE (AFU_ORTHOLOGUE AFUA_3G11790)-RELATED"/>
    <property type="match status" value="1"/>
</dbReference>
<feature type="transmembrane region" description="Helical" evidence="6">
    <location>
        <begin position="133"/>
        <end position="151"/>
    </location>
</feature>
<dbReference type="GO" id="GO:0016020">
    <property type="term" value="C:membrane"/>
    <property type="evidence" value="ECO:0007669"/>
    <property type="project" value="UniProtKB-SubCell"/>
</dbReference>
<comment type="subcellular location">
    <subcellularLocation>
        <location evidence="1">Membrane</location>
    </subcellularLocation>
</comment>
<dbReference type="Proteomes" id="UP001141434">
    <property type="component" value="Unassembled WGS sequence"/>
</dbReference>
<name>A0A9W9GA92_9EURO</name>
<dbReference type="PANTHER" id="PTHR48020">
    <property type="entry name" value="PROTON MYO-INOSITOL COTRANSPORTER"/>
    <property type="match status" value="1"/>
</dbReference>
<dbReference type="SUPFAM" id="SSF103473">
    <property type="entry name" value="MFS general substrate transporter"/>
    <property type="match status" value="1"/>
</dbReference>
<evidence type="ECO:0000313" key="8">
    <source>
        <dbReference type="Proteomes" id="UP001141434"/>
    </source>
</evidence>
<evidence type="ECO:0000256" key="4">
    <source>
        <dbReference type="ARBA" id="ARBA00022989"/>
    </source>
</evidence>
<reference evidence="7" key="2">
    <citation type="journal article" date="2023" name="IMA Fungus">
        <title>Comparative genomic study of the Penicillium genus elucidates a diverse pangenome and 15 lateral gene transfer events.</title>
        <authorList>
            <person name="Petersen C."/>
            <person name="Sorensen T."/>
            <person name="Nielsen M.R."/>
            <person name="Sondergaard T.E."/>
            <person name="Sorensen J.L."/>
            <person name="Fitzpatrick D.A."/>
            <person name="Frisvad J.C."/>
            <person name="Nielsen K.L."/>
        </authorList>
    </citation>
    <scope>NUCLEOTIDE SEQUENCE</scope>
    <source>
        <strain evidence="7">IBT 34128</strain>
    </source>
</reference>
<keyword evidence="8" id="KW-1185">Reference proteome</keyword>
<protein>
    <submittedName>
        <fullName evidence="7">Sugar transporter</fullName>
    </submittedName>
</protein>
<evidence type="ECO:0000256" key="3">
    <source>
        <dbReference type="ARBA" id="ARBA00022692"/>
    </source>
</evidence>
<dbReference type="GO" id="GO:0022857">
    <property type="term" value="F:transmembrane transporter activity"/>
    <property type="evidence" value="ECO:0007669"/>
    <property type="project" value="InterPro"/>
</dbReference>
<dbReference type="InterPro" id="IPR036259">
    <property type="entry name" value="MFS_trans_sf"/>
</dbReference>